<dbReference type="Gene3D" id="3.40.1580.10">
    <property type="entry name" value="SMI1/KNR4-like"/>
    <property type="match status" value="1"/>
</dbReference>
<dbReference type="SUPFAM" id="SSF160631">
    <property type="entry name" value="SMI1/KNR4-like"/>
    <property type="match status" value="1"/>
</dbReference>
<accession>A0A8J3K1G6</accession>
<feature type="region of interest" description="Disordered" evidence="1">
    <location>
        <begin position="177"/>
        <end position="237"/>
    </location>
</feature>
<gene>
    <name evidence="3" type="ORF">Cch02nite_44570</name>
</gene>
<dbReference type="Proteomes" id="UP000619293">
    <property type="component" value="Unassembled WGS sequence"/>
</dbReference>
<feature type="compositionally biased region" description="Pro residues" evidence="1">
    <location>
        <begin position="217"/>
        <end position="227"/>
    </location>
</feature>
<evidence type="ECO:0000259" key="2">
    <source>
        <dbReference type="Pfam" id="PF09346"/>
    </source>
</evidence>
<feature type="domain" description="Knr4/Smi1-like" evidence="2">
    <location>
        <begin position="39"/>
        <end position="135"/>
    </location>
</feature>
<name>A0A8J3K1G6_9ACTN</name>
<sequence>MSETDAHPRRAGMTEDELLARLRARLPESRSWAGPARLATPAVIAEAEQVIGFPVPPLLRRIYLEVANGGFGPRDDVPGVGDDAWTSEDMDIVAMYEETSGRPGHPPGVVPVYDVGCAIMWLVDFRDPSGPMWGWDPHGCCLDHARAPQGLTLADWLVETHDGSDARSIEPQWVCKPKPVWPPERRPRRVPRADSTAPAGPPAVATPLTRRITRRQWPPPPVQPRPAPGRDTRRGGH</sequence>
<proteinExistence type="predicted"/>
<evidence type="ECO:0000313" key="3">
    <source>
        <dbReference type="EMBL" id="GIF91013.1"/>
    </source>
</evidence>
<dbReference type="EMBL" id="BONG01000028">
    <property type="protein sequence ID" value="GIF91013.1"/>
    <property type="molecule type" value="Genomic_DNA"/>
</dbReference>
<dbReference type="InterPro" id="IPR037883">
    <property type="entry name" value="Knr4/Smi1-like_sf"/>
</dbReference>
<comment type="caution">
    <text evidence="3">The sequence shown here is derived from an EMBL/GenBank/DDBJ whole genome shotgun (WGS) entry which is preliminary data.</text>
</comment>
<dbReference type="RefSeq" id="WP_191837564.1">
    <property type="nucleotide sequence ID" value="NZ_BAAALB010000001.1"/>
</dbReference>
<dbReference type="Pfam" id="PF09346">
    <property type="entry name" value="SMI1_KNR4"/>
    <property type="match status" value="1"/>
</dbReference>
<evidence type="ECO:0000313" key="4">
    <source>
        <dbReference type="Proteomes" id="UP000619293"/>
    </source>
</evidence>
<reference evidence="3 4" key="1">
    <citation type="submission" date="2021-01" db="EMBL/GenBank/DDBJ databases">
        <title>Whole genome shotgun sequence of Catellatospora chokoriensis NBRC 107358.</title>
        <authorList>
            <person name="Komaki H."/>
            <person name="Tamura T."/>
        </authorList>
    </citation>
    <scope>NUCLEOTIDE SEQUENCE [LARGE SCALE GENOMIC DNA]</scope>
    <source>
        <strain evidence="3 4">NBRC 107358</strain>
    </source>
</reference>
<organism evidence="3 4">
    <name type="scientific">Catellatospora chokoriensis</name>
    <dbReference type="NCBI Taxonomy" id="310353"/>
    <lineage>
        <taxon>Bacteria</taxon>
        <taxon>Bacillati</taxon>
        <taxon>Actinomycetota</taxon>
        <taxon>Actinomycetes</taxon>
        <taxon>Micromonosporales</taxon>
        <taxon>Micromonosporaceae</taxon>
        <taxon>Catellatospora</taxon>
    </lineage>
</organism>
<protein>
    <recommendedName>
        <fullName evidence="2">Knr4/Smi1-like domain-containing protein</fullName>
    </recommendedName>
</protein>
<feature type="compositionally biased region" description="Low complexity" evidence="1">
    <location>
        <begin position="196"/>
        <end position="209"/>
    </location>
</feature>
<dbReference type="AlphaFoldDB" id="A0A8J3K1G6"/>
<feature type="compositionally biased region" description="Basic and acidic residues" evidence="1">
    <location>
        <begin position="228"/>
        <end position="237"/>
    </location>
</feature>
<keyword evidence="4" id="KW-1185">Reference proteome</keyword>
<evidence type="ECO:0000256" key="1">
    <source>
        <dbReference type="SAM" id="MobiDB-lite"/>
    </source>
</evidence>
<dbReference type="InterPro" id="IPR018958">
    <property type="entry name" value="Knr4/Smi1-like_dom"/>
</dbReference>